<name>A0A5B7G004_PORTR</name>
<dbReference type="EMBL" id="VSRR010009801">
    <property type="protein sequence ID" value="MPC50908.1"/>
    <property type="molecule type" value="Genomic_DNA"/>
</dbReference>
<protein>
    <submittedName>
        <fullName evidence="1">Uncharacterized protein</fullName>
    </submittedName>
</protein>
<organism evidence="1 2">
    <name type="scientific">Portunus trituberculatus</name>
    <name type="common">Swimming crab</name>
    <name type="synonym">Neptunus trituberculatus</name>
    <dbReference type="NCBI Taxonomy" id="210409"/>
    <lineage>
        <taxon>Eukaryota</taxon>
        <taxon>Metazoa</taxon>
        <taxon>Ecdysozoa</taxon>
        <taxon>Arthropoda</taxon>
        <taxon>Crustacea</taxon>
        <taxon>Multicrustacea</taxon>
        <taxon>Malacostraca</taxon>
        <taxon>Eumalacostraca</taxon>
        <taxon>Eucarida</taxon>
        <taxon>Decapoda</taxon>
        <taxon>Pleocyemata</taxon>
        <taxon>Brachyura</taxon>
        <taxon>Eubrachyura</taxon>
        <taxon>Portunoidea</taxon>
        <taxon>Portunidae</taxon>
        <taxon>Portuninae</taxon>
        <taxon>Portunus</taxon>
    </lineage>
</organism>
<accession>A0A5B7G004</accession>
<gene>
    <name evidence="1" type="ORF">E2C01_044741</name>
</gene>
<reference evidence="1 2" key="1">
    <citation type="submission" date="2019-05" db="EMBL/GenBank/DDBJ databases">
        <title>Another draft genome of Portunus trituberculatus and its Hox gene families provides insights of decapod evolution.</title>
        <authorList>
            <person name="Jeong J.-H."/>
            <person name="Song I."/>
            <person name="Kim S."/>
            <person name="Choi T."/>
            <person name="Kim D."/>
            <person name="Ryu S."/>
            <person name="Kim W."/>
        </authorList>
    </citation>
    <scope>NUCLEOTIDE SEQUENCE [LARGE SCALE GENOMIC DNA]</scope>
    <source>
        <tissue evidence="1">Muscle</tissue>
    </source>
</reference>
<sequence length="79" mass="9731">MLHFHCFRKLYLNLHEFFRCFYCFRRQSDNVSALSTGETLLKSLLFISVALKNSRDDRKERFLRCFYVSRGRVTRFLYY</sequence>
<proteinExistence type="predicted"/>
<dbReference type="Proteomes" id="UP000324222">
    <property type="component" value="Unassembled WGS sequence"/>
</dbReference>
<dbReference type="AlphaFoldDB" id="A0A5B7G004"/>
<comment type="caution">
    <text evidence="1">The sequence shown here is derived from an EMBL/GenBank/DDBJ whole genome shotgun (WGS) entry which is preliminary data.</text>
</comment>
<keyword evidence="2" id="KW-1185">Reference proteome</keyword>
<evidence type="ECO:0000313" key="2">
    <source>
        <dbReference type="Proteomes" id="UP000324222"/>
    </source>
</evidence>
<dbReference type="EMBL" id="VSRR010009801">
    <property type="protein sequence ID" value="MPC50907.1"/>
    <property type="molecule type" value="Genomic_DNA"/>
</dbReference>
<evidence type="ECO:0000313" key="1">
    <source>
        <dbReference type="EMBL" id="MPC50907.1"/>
    </source>
</evidence>